<dbReference type="RefSeq" id="WP_169698529.1">
    <property type="nucleotide sequence ID" value="NZ_LS974202.1"/>
</dbReference>
<keyword evidence="1" id="KW-0687">Ribonucleoprotein</keyword>
<reference evidence="1 2" key="1">
    <citation type="submission" date="2017-01" db="EMBL/GenBank/DDBJ databases">
        <authorList>
            <person name="Erauso G."/>
        </authorList>
    </citation>
    <scope>NUCLEOTIDE SEQUENCE [LARGE SCALE GENOMIC DNA]</scope>
    <source>
        <strain evidence="1">MESINF1</strain>
    </source>
</reference>
<dbReference type="CDD" id="cd16377">
    <property type="entry name" value="23S_rRNA_IVP_like"/>
    <property type="match status" value="1"/>
</dbReference>
<organism evidence="1 2">
    <name type="scientific">Mesotoga infera</name>
    <dbReference type="NCBI Taxonomy" id="1236046"/>
    <lineage>
        <taxon>Bacteria</taxon>
        <taxon>Thermotogati</taxon>
        <taxon>Thermotogota</taxon>
        <taxon>Thermotogae</taxon>
        <taxon>Kosmotogales</taxon>
        <taxon>Kosmotogaceae</taxon>
        <taxon>Mesotoga</taxon>
    </lineage>
</organism>
<keyword evidence="1" id="KW-0689">Ribosomal protein</keyword>
<name>A0A7Z7PQ72_9BACT</name>
<sequence length="127" mass="14341">MFGNFRNLALWKSSMNLTTEIYKLTKLFPDHERFGLVSQMQRAAVSIPSNIAEGFGRESTKDLIRFLYTSRGSLMELSTQLEISINLGYISSDSSKPIIDNANEVNRLLNGLIYSLKSQLKKSSKSK</sequence>
<dbReference type="AlphaFoldDB" id="A0A7Z7PQ72"/>
<dbReference type="SUPFAM" id="SSF158446">
    <property type="entry name" value="IVS-encoded protein-like"/>
    <property type="match status" value="1"/>
</dbReference>
<dbReference type="Pfam" id="PF05635">
    <property type="entry name" value="23S_rRNA_IVP"/>
    <property type="match status" value="1"/>
</dbReference>
<dbReference type="Gene3D" id="1.20.1440.60">
    <property type="entry name" value="23S rRNA-intervening sequence"/>
    <property type="match status" value="1"/>
</dbReference>
<accession>A0A7Z7PQ72</accession>
<dbReference type="EMBL" id="LS974202">
    <property type="protein sequence ID" value="SSC12137.1"/>
    <property type="molecule type" value="Genomic_DNA"/>
</dbReference>
<dbReference type="InterPro" id="IPR012657">
    <property type="entry name" value="23S_rRNA-intervening_sequence"/>
</dbReference>
<dbReference type="PANTHER" id="PTHR38471">
    <property type="entry name" value="FOUR HELIX BUNDLE PROTEIN"/>
    <property type="match status" value="1"/>
</dbReference>
<proteinExistence type="predicted"/>
<dbReference type="GO" id="GO:0005840">
    <property type="term" value="C:ribosome"/>
    <property type="evidence" value="ECO:0007669"/>
    <property type="project" value="UniProtKB-KW"/>
</dbReference>
<evidence type="ECO:0000313" key="2">
    <source>
        <dbReference type="Proteomes" id="UP000250796"/>
    </source>
</evidence>
<dbReference type="PANTHER" id="PTHR38471:SF2">
    <property type="entry name" value="FOUR HELIX BUNDLE PROTEIN"/>
    <property type="match status" value="1"/>
</dbReference>
<dbReference type="KEGG" id="minf:MESINF_0688"/>
<keyword evidence="2" id="KW-1185">Reference proteome</keyword>
<dbReference type="NCBIfam" id="TIGR02436">
    <property type="entry name" value="four helix bundle protein"/>
    <property type="match status" value="1"/>
</dbReference>
<protein>
    <submittedName>
        <fullName evidence="1">S23 ribosomal protein</fullName>
    </submittedName>
</protein>
<evidence type="ECO:0000313" key="1">
    <source>
        <dbReference type="EMBL" id="SSC12137.1"/>
    </source>
</evidence>
<gene>
    <name evidence="1" type="ORF">MESINF_0688</name>
</gene>
<dbReference type="Proteomes" id="UP000250796">
    <property type="component" value="Chromosome MESINF"/>
</dbReference>
<dbReference type="InterPro" id="IPR036583">
    <property type="entry name" value="23S_rRNA_IVS_sf"/>
</dbReference>